<dbReference type="AlphaFoldDB" id="A0A562VE41"/>
<organism evidence="2 3">
    <name type="scientific">Stackebrandtia albiflava</name>
    <dbReference type="NCBI Taxonomy" id="406432"/>
    <lineage>
        <taxon>Bacteria</taxon>
        <taxon>Bacillati</taxon>
        <taxon>Actinomycetota</taxon>
        <taxon>Actinomycetes</taxon>
        <taxon>Glycomycetales</taxon>
        <taxon>Glycomycetaceae</taxon>
        <taxon>Stackebrandtia</taxon>
    </lineage>
</organism>
<dbReference type="PANTHER" id="PTHR43433:SF5">
    <property type="entry name" value="AB HYDROLASE-1 DOMAIN-CONTAINING PROTEIN"/>
    <property type="match status" value="1"/>
</dbReference>
<dbReference type="RefSeq" id="WP_147136016.1">
    <property type="nucleotide sequence ID" value="NZ_BAABIJ010000001.1"/>
</dbReference>
<dbReference type="GO" id="GO:0046503">
    <property type="term" value="P:glycerolipid catabolic process"/>
    <property type="evidence" value="ECO:0007669"/>
    <property type="project" value="TreeGrafter"/>
</dbReference>
<reference evidence="2 3" key="1">
    <citation type="journal article" date="2013" name="Stand. Genomic Sci.">
        <title>Genomic Encyclopedia of Type Strains, Phase I: The one thousand microbial genomes (KMG-I) project.</title>
        <authorList>
            <person name="Kyrpides N.C."/>
            <person name="Woyke T."/>
            <person name="Eisen J.A."/>
            <person name="Garrity G."/>
            <person name="Lilburn T.G."/>
            <person name="Beck B.J."/>
            <person name="Whitman W.B."/>
            <person name="Hugenholtz P."/>
            <person name="Klenk H.P."/>
        </authorList>
    </citation>
    <scope>NUCLEOTIDE SEQUENCE [LARGE SCALE GENOMIC DNA]</scope>
    <source>
        <strain evidence="2 3">DSM 45044</strain>
    </source>
</reference>
<dbReference type="InterPro" id="IPR000073">
    <property type="entry name" value="AB_hydrolase_1"/>
</dbReference>
<dbReference type="SUPFAM" id="SSF53474">
    <property type="entry name" value="alpha/beta-Hydrolases"/>
    <property type="match status" value="1"/>
</dbReference>
<dbReference type="Pfam" id="PF12697">
    <property type="entry name" value="Abhydrolase_6"/>
    <property type="match status" value="1"/>
</dbReference>
<dbReference type="Gene3D" id="3.40.50.1820">
    <property type="entry name" value="alpha/beta hydrolase"/>
    <property type="match status" value="1"/>
</dbReference>
<accession>A0A562VE41</accession>
<dbReference type="GO" id="GO:0004806">
    <property type="term" value="F:triacylglycerol lipase activity"/>
    <property type="evidence" value="ECO:0007669"/>
    <property type="project" value="TreeGrafter"/>
</dbReference>
<protein>
    <submittedName>
        <fullName evidence="2">Alpha/beta hydrolase family protein</fullName>
    </submittedName>
</protein>
<feature type="domain" description="AB hydrolase-1" evidence="1">
    <location>
        <begin position="23"/>
        <end position="237"/>
    </location>
</feature>
<dbReference type="InterPro" id="IPR050471">
    <property type="entry name" value="AB_hydrolase"/>
</dbReference>
<dbReference type="EMBL" id="VLLL01000005">
    <property type="protein sequence ID" value="TWJ16132.1"/>
    <property type="molecule type" value="Genomic_DNA"/>
</dbReference>
<evidence type="ECO:0000313" key="3">
    <source>
        <dbReference type="Proteomes" id="UP000321617"/>
    </source>
</evidence>
<name>A0A562VE41_9ACTN</name>
<dbReference type="OrthoDB" id="63519at2"/>
<evidence type="ECO:0000259" key="1">
    <source>
        <dbReference type="Pfam" id="PF12697"/>
    </source>
</evidence>
<keyword evidence="2" id="KW-0378">Hydrolase</keyword>
<dbReference type="InterPro" id="IPR029058">
    <property type="entry name" value="AB_hydrolase_fold"/>
</dbReference>
<proteinExistence type="predicted"/>
<dbReference type="Proteomes" id="UP000321617">
    <property type="component" value="Unassembled WGS sequence"/>
</dbReference>
<keyword evidence="3" id="KW-1185">Reference proteome</keyword>
<dbReference type="PANTHER" id="PTHR43433">
    <property type="entry name" value="HYDROLASE, ALPHA/BETA FOLD FAMILY PROTEIN"/>
    <property type="match status" value="1"/>
</dbReference>
<comment type="caution">
    <text evidence="2">The sequence shown here is derived from an EMBL/GenBank/DDBJ whole genome shotgun (WGS) entry which is preliminary data.</text>
</comment>
<gene>
    <name evidence="2" type="ORF">LX16_1856</name>
</gene>
<sequence length="250" mass="25755">MPHVVSADGTRIGYERLGEGPPVVIVSGAMSLGAAAIPLSEELASRFTVYRYDRRGRGDSGDTSPYSVEAEIADLDAVIAEAGGHAFVHGNSSGAILALRAACAGSAVDRLTLFEPPFVGADPNLVAELSRYLDAGDRAGAVGHFMRSIGVPEEMAAAAHEPGLTAIAHTLIYDLTITGDNDGLVPTERLAGLTVPTMVLDSTGTAPTLREAAEATADAIPGGVHRSLAGGWHGVPDADLADVLVRFFEA</sequence>
<evidence type="ECO:0000313" key="2">
    <source>
        <dbReference type="EMBL" id="TWJ16132.1"/>
    </source>
</evidence>